<feature type="domain" description="CSN8/PSMD8/EIF3K" evidence="8">
    <location>
        <begin position="188"/>
        <end position="268"/>
    </location>
</feature>
<dbReference type="InParanoid" id="A0A1D5R5V1"/>
<dbReference type="Gene3D" id="1.25.40.990">
    <property type="match status" value="1"/>
</dbReference>
<evidence type="ECO:0000256" key="5">
    <source>
        <dbReference type="ARBA" id="ARBA00062283"/>
    </source>
</evidence>
<evidence type="ECO:0000313" key="10">
    <source>
        <dbReference type="Proteomes" id="UP000006718"/>
    </source>
</evidence>
<dbReference type="Pfam" id="PF10075">
    <property type="entry name" value="CSN8_PSD8_EIF3K"/>
    <property type="match status" value="1"/>
</dbReference>
<dbReference type="STRING" id="9544.ENSMMUP00000055689"/>
<reference evidence="9" key="4">
    <citation type="submission" date="2025-09" db="UniProtKB">
        <authorList>
            <consortium name="Ensembl"/>
        </authorList>
    </citation>
    <scope>IDENTIFICATION</scope>
    <source>
        <strain evidence="9">17573</strain>
    </source>
</reference>
<dbReference type="VEuPathDB" id="HostDB:ENSMMUG00000038221"/>
<accession>A0A1D5R5V1</accession>
<protein>
    <recommendedName>
        <fullName evidence="3">26S proteasome non-ATPase regulatory subunit 8</fullName>
    </recommendedName>
    <alternativeName>
        <fullName evidence="6">26S proteasome regulatory subunit RPN12</fullName>
    </alternativeName>
</protein>
<evidence type="ECO:0000313" key="9">
    <source>
        <dbReference type="Ensembl" id="ENSMMUP00000055689.2"/>
    </source>
</evidence>
<dbReference type="Proteomes" id="UP000006718">
    <property type="component" value="Chromosome 19"/>
</dbReference>
<dbReference type="InterPro" id="IPR006746">
    <property type="entry name" value="26S_Psome_Rpn12"/>
</dbReference>
<keyword evidence="10" id="KW-1185">Reference proteome</keyword>
<reference evidence="9" key="2">
    <citation type="submission" date="2019-01" db="EMBL/GenBank/DDBJ databases">
        <authorList>
            <person name="Graves T."/>
            <person name="Eichler E.E."/>
            <person name="Wilson R.K."/>
        </authorList>
    </citation>
    <scope>NUCLEOTIDE SEQUENCE [LARGE SCALE GENOMIC DNA]</scope>
    <source>
        <strain evidence="9">17573</strain>
    </source>
</reference>
<dbReference type="AlphaFoldDB" id="A0A1D5R5V1"/>
<evidence type="ECO:0000256" key="7">
    <source>
        <dbReference type="SAM" id="MobiDB-lite"/>
    </source>
</evidence>
<proteinExistence type="inferred from homology"/>
<evidence type="ECO:0000259" key="8">
    <source>
        <dbReference type="Pfam" id="PF10075"/>
    </source>
</evidence>
<evidence type="ECO:0000256" key="6">
    <source>
        <dbReference type="ARBA" id="ARBA00078986"/>
    </source>
</evidence>
<evidence type="ECO:0000256" key="2">
    <source>
        <dbReference type="ARBA" id="ARBA00009627"/>
    </source>
</evidence>
<evidence type="ECO:0000256" key="3">
    <source>
        <dbReference type="ARBA" id="ARBA00014939"/>
    </source>
</evidence>
<evidence type="ECO:0000256" key="1">
    <source>
        <dbReference type="ARBA" id="ARBA00002362"/>
    </source>
</evidence>
<reference evidence="9" key="3">
    <citation type="submission" date="2025-08" db="UniProtKB">
        <authorList>
            <consortium name="Ensembl"/>
        </authorList>
    </citation>
    <scope>IDENTIFICATION</scope>
    <source>
        <strain evidence="9">17573</strain>
    </source>
</reference>
<comment type="similarity">
    <text evidence="2">Belongs to the proteasome subunit S14 family.</text>
</comment>
<dbReference type="PANTHER" id="PTHR12387:SF0">
    <property type="entry name" value="26S PROTEASOME NON-ATPASE REGULATORY SUBUNIT 8"/>
    <property type="match status" value="1"/>
</dbReference>
<feature type="region of interest" description="Disordered" evidence="7">
    <location>
        <begin position="1"/>
        <end position="43"/>
    </location>
</feature>
<organism evidence="9 10">
    <name type="scientific">Macaca mulatta</name>
    <name type="common">Rhesus macaque</name>
    <dbReference type="NCBI Taxonomy" id="9544"/>
    <lineage>
        <taxon>Eukaryota</taxon>
        <taxon>Metazoa</taxon>
        <taxon>Chordata</taxon>
        <taxon>Craniata</taxon>
        <taxon>Vertebrata</taxon>
        <taxon>Euteleostomi</taxon>
        <taxon>Mammalia</taxon>
        <taxon>Eutheria</taxon>
        <taxon>Euarchontoglires</taxon>
        <taxon>Primates</taxon>
        <taxon>Haplorrhini</taxon>
        <taxon>Catarrhini</taxon>
        <taxon>Cercopithecidae</taxon>
        <taxon>Cercopithecinae</taxon>
        <taxon>Macaca</taxon>
    </lineage>
</organism>
<dbReference type="ExpressionAtlas" id="A0A1D5R5V1">
    <property type="expression patterns" value="baseline"/>
</dbReference>
<dbReference type="GeneTree" id="ENSGT00390000014682"/>
<dbReference type="GO" id="GO:0005634">
    <property type="term" value="C:nucleus"/>
    <property type="evidence" value="ECO:0000318"/>
    <property type="project" value="GO_Central"/>
</dbReference>
<dbReference type="InterPro" id="IPR033464">
    <property type="entry name" value="CSN8_PSD8_EIF3K"/>
</dbReference>
<dbReference type="GO" id="GO:0043161">
    <property type="term" value="P:proteasome-mediated ubiquitin-dependent protein catabolic process"/>
    <property type="evidence" value="ECO:0000318"/>
    <property type="project" value="GO_Central"/>
</dbReference>
<dbReference type="Ensembl" id="ENSMMUT00000076980.2">
    <property type="protein sequence ID" value="ENSMMUP00000055689.2"/>
    <property type="gene ID" value="ENSMMUG00000038221.2"/>
</dbReference>
<evidence type="ECO:0000256" key="4">
    <source>
        <dbReference type="ARBA" id="ARBA00022942"/>
    </source>
</evidence>
<dbReference type="PANTHER" id="PTHR12387">
    <property type="entry name" value="26S PROTEASOME NON-ATPASE REGULATORY SUBUNIT 8"/>
    <property type="match status" value="1"/>
</dbReference>
<name>A0A1D5R5V1_MACMU</name>
<comment type="function">
    <text evidence="1">Component of the 26S proteasome, a multiprotein complex involved in the ATP-dependent degradation of ubiquitinated proteins. This complex plays a key role in the maintenance of protein homeostasis by removing misfolded or damaged proteins, which could impair cellular functions, and by removing proteins whose functions are no longer required. Therefore, the proteasome participates in numerous cellular processes, including cell cycle progression, apoptosis, or DNA damage repair.</text>
</comment>
<reference evidence="10" key="1">
    <citation type="journal article" date="2007" name="Science">
        <title>Evolutionary and biomedical insights from the rhesus macaque genome.</title>
        <authorList>
            <person name="Gibbs R.A."/>
            <person name="Rogers J."/>
            <person name="Katze M.G."/>
            <person name="Bumgarner R."/>
            <person name="Weinstock G.M."/>
            <person name="Mardis E.R."/>
            <person name="Remington K.A."/>
            <person name="Strausberg R.L."/>
            <person name="Venter J.C."/>
            <person name="Wilson R.K."/>
            <person name="Batzer M.A."/>
            <person name="Bustamante C.D."/>
            <person name="Eichler E.E."/>
            <person name="Hahn M.W."/>
            <person name="Hardison R.C."/>
            <person name="Makova K.D."/>
            <person name="Miller W."/>
            <person name="Milosavljevic A."/>
            <person name="Palermo R.E."/>
            <person name="Siepel A."/>
            <person name="Sikela J.M."/>
            <person name="Attaway T."/>
            <person name="Bell S."/>
            <person name="Bernard K.E."/>
            <person name="Buhay C.J."/>
            <person name="Chandrabose M.N."/>
            <person name="Dao M."/>
            <person name="Davis C."/>
            <person name="Delehaunty K.D."/>
            <person name="Ding Y."/>
            <person name="Dinh H.H."/>
            <person name="Dugan-Rocha S."/>
            <person name="Fulton L.A."/>
            <person name="Gabisi R.A."/>
            <person name="Garner T.T."/>
            <person name="Godfrey J."/>
            <person name="Hawes A.C."/>
            <person name="Hernandez J."/>
            <person name="Hines S."/>
            <person name="Holder M."/>
            <person name="Hume J."/>
            <person name="Jhangiani S.N."/>
            <person name="Joshi V."/>
            <person name="Khan Z.M."/>
            <person name="Kirkness E.F."/>
            <person name="Cree A."/>
            <person name="Fowler R.G."/>
            <person name="Lee S."/>
            <person name="Lewis L.R."/>
            <person name="Li Z."/>
            <person name="Liu Y.-S."/>
            <person name="Moore S.M."/>
            <person name="Muzny D."/>
            <person name="Nazareth L.V."/>
            <person name="Ngo D.N."/>
            <person name="Okwuonu G.O."/>
            <person name="Pai G."/>
            <person name="Parker D."/>
            <person name="Paul H.A."/>
            <person name="Pfannkoch C."/>
            <person name="Pohl C.S."/>
            <person name="Rogers Y.-H.C."/>
            <person name="Ruiz S.J."/>
            <person name="Sabo A."/>
            <person name="Santibanez J."/>
            <person name="Schneider B.W."/>
            <person name="Smith S.M."/>
            <person name="Sodergren E."/>
            <person name="Svatek A.F."/>
            <person name="Utterback T.R."/>
            <person name="Vattathil S."/>
            <person name="Warren W."/>
            <person name="White C.S."/>
            <person name="Chinwalla A.T."/>
            <person name="Feng Y."/>
            <person name="Halpern A.L."/>
            <person name="Hillier L.W."/>
            <person name="Huang X."/>
            <person name="Minx P."/>
            <person name="Nelson J.O."/>
            <person name="Pepin K.H."/>
            <person name="Qin X."/>
            <person name="Sutton G.G."/>
            <person name="Venter E."/>
            <person name="Walenz B.P."/>
            <person name="Wallis J.W."/>
            <person name="Worley K.C."/>
            <person name="Yang S.-P."/>
            <person name="Jones S.M."/>
            <person name="Marra M.A."/>
            <person name="Rocchi M."/>
            <person name="Schein J.E."/>
            <person name="Baertsch R."/>
            <person name="Clarke L."/>
            <person name="Csuros M."/>
            <person name="Glasscock J."/>
            <person name="Harris R.A."/>
            <person name="Havlak P."/>
            <person name="Jackson A.R."/>
            <person name="Jiang H."/>
            <person name="Liu Y."/>
            <person name="Messina D.N."/>
            <person name="Shen Y."/>
            <person name="Song H.X.-Z."/>
            <person name="Wylie T."/>
            <person name="Zhang L."/>
            <person name="Birney E."/>
            <person name="Han K."/>
            <person name="Konkel M.K."/>
            <person name="Lee J."/>
            <person name="Smit A.F.A."/>
            <person name="Ullmer B."/>
            <person name="Wang H."/>
            <person name="Xing J."/>
            <person name="Burhans R."/>
            <person name="Cheng Z."/>
            <person name="Karro J.E."/>
            <person name="Ma J."/>
            <person name="Raney B."/>
            <person name="She X."/>
            <person name="Cox M.J."/>
            <person name="Demuth J.P."/>
            <person name="Dumas L.J."/>
            <person name="Han S.-G."/>
            <person name="Hopkins J."/>
            <person name="Karimpour-Fard A."/>
            <person name="Kim Y.H."/>
            <person name="Pollack J.R."/>
            <person name="Vinar T."/>
            <person name="Addo-Quaye C."/>
            <person name="Degenhardt J."/>
            <person name="Denby A."/>
            <person name="Hubisz M.J."/>
            <person name="Indap A."/>
            <person name="Kosiol C."/>
            <person name="Lahn B.T."/>
            <person name="Lawson H.A."/>
            <person name="Marklein A."/>
            <person name="Nielsen R."/>
            <person name="Vallender E.J."/>
            <person name="Clark A.G."/>
            <person name="Ferguson B."/>
            <person name="Hernandez R.D."/>
            <person name="Hirani K."/>
            <person name="Kehrer-Sawatzki H."/>
            <person name="Kolb J."/>
            <person name="Patil S."/>
            <person name="Pu L.-L."/>
            <person name="Ren Y."/>
            <person name="Smith D.G."/>
            <person name="Wheeler D.A."/>
            <person name="Schenck I."/>
            <person name="Ball E.V."/>
            <person name="Chen R."/>
            <person name="Cooper D.N."/>
            <person name="Giardine B."/>
            <person name="Hsu F."/>
            <person name="Kent W.J."/>
            <person name="Lesk A."/>
            <person name="Nelson D.L."/>
            <person name="O'brien W.E."/>
            <person name="Pruefer K."/>
            <person name="Stenson P.D."/>
            <person name="Wallace J.C."/>
            <person name="Ke H."/>
            <person name="Liu X.-M."/>
            <person name="Wang P."/>
            <person name="Xiang A.P."/>
            <person name="Yang F."/>
            <person name="Barber G.P."/>
            <person name="Haussler D."/>
            <person name="Karolchik D."/>
            <person name="Kern A.D."/>
            <person name="Kuhn R.M."/>
            <person name="Smith K.E."/>
            <person name="Zwieg A.S."/>
        </authorList>
    </citation>
    <scope>NUCLEOTIDE SEQUENCE [LARGE SCALE GENOMIC DNA]</scope>
    <source>
        <strain evidence="10">17573</strain>
    </source>
</reference>
<dbReference type="FunCoup" id="A0A1D5R5V1">
    <property type="interactions" value="2606"/>
</dbReference>
<gene>
    <name evidence="9" type="primary">PSMD8</name>
</gene>
<dbReference type="Bgee" id="ENSMMUG00000038221">
    <property type="expression patterns" value="Expressed in testis and 21 other cell types or tissues"/>
</dbReference>
<dbReference type="FunFam" id="1.25.40.990:FF:000001">
    <property type="entry name" value="26S proteasome non-ATPase regulatory subunit"/>
    <property type="match status" value="1"/>
</dbReference>
<keyword evidence="4" id="KW-0647">Proteasome</keyword>
<sequence>MFIKGRAPRAPPRERQRATRGGQRQVVAPPRALGSTSRPHFRRASVCRRRCRKSGGRLAASRNMAAAAVNGAAGFSSSGPAATSGAVLQAATGMYEQLKGEWNRKSPNLSKCGEELGRLKLVLLELNFLPTTGTKLTKQQLILARDILEIGAQWSILRKDIPSFERYMAQLKCYYFDYKEQLPESAYMHQLLGLNLLFLLSQNRVAEFHTELERLPAKDIQTNVYIKHPVSLEQYLMEGSYNKVFLAKGNIPAESYTFFIDILLDTIRCVGGPGPVELGVWKELGLRPDSFESESHSSHRLSGQARCVSYPPSTSALLSSELGLVVGLWITALISPPLAVDTCGHMCQTCAWAWLSRQGLCGLS</sequence>
<dbReference type="GO" id="GO:0008541">
    <property type="term" value="C:proteasome regulatory particle, lid subcomplex"/>
    <property type="evidence" value="ECO:0000318"/>
    <property type="project" value="GO_Central"/>
</dbReference>
<comment type="subunit">
    <text evidence="5">Component of the 19S proteasome regulatory particle complex. The 26S proteasome consists of a 20S core particle (CP) and two 19S regulatory subunits (RP). The regulatory particle is made of a lid composed of 9 subunits including PSMD8, a base containing 6 ATPases and few additional components. Interacts with DDI2. Interacts with TASOR.</text>
</comment>